<dbReference type="STRING" id="86105.NF27_DA00050"/>
<keyword evidence="1" id="KW-0677">Repeat</keyword>
<gene>
    <name evidence="4" type="ORF">NF27_DA00050</name>
</gene>
<dbReference type="PANTHER" id="PTHR45641:SF19">
    <property type="entry name" value="NEPHROCYSTIN-3"/>
    <property type="match status" value="1"/>
</dbReference>
<evidence type="ECO:0000256" key="3">
    <source>
        <dbReference type="PROSITE-ProRule" id="PRU00339"/>
    </source>
</evidence>
<dbReference type="SUPFAM" id="SSF48452">
    <property type="entry name" value="TPR-like"/>
    <property type="match status" value="2"/>
</dbReference>
<name>A0A0C1N0A1_9RICK</name>
<evidence type="ECO:0000256" key="2">
    <source>
        <dbReference type="ARBA" id="ARBA00022803"/>
    </source>
</evidence>
<keyword evidence="5" id="KW-1185">Reference proteome</keyword>
<sequence>MLINKVKLIMESEVDFNSKLYKQSLNYFNCNTKSNTNSFTISPAKLMELIGSAYKIPIAKKLENIIAQISSKIFEGYVFPSEWAMPFKSLMLYYHKLYPHDKLIYVLSISNFVTICDRNGLREIEEQVVNIDKLFSNAEIILEEVNNKNSQQFIETKVKLLVNRALYLRHNERFEESNNDYEQLLIAAKHANNSVVNKLGWFYALTGLADILDRKGKYSDALNKYKEAEEVLRDAPDQIKDPLLPCLWEKQGNELYHLKYYKEAEINYLNALKARQKKFKKDNIYTSNVYHNLGILYKEIGQFNDKTEQCLSGAFSCLKKALQIRKKYLNKNHPHIAITLKHLGDSYLETGQCRSAITHYKKAIEIRKKTKNLRESIYMANLLNSLAVAYLFDNEQGEAAAKFVEASRVFNSFTNINLSTNQRFYTEFLRILNTKLNY</sequence>
<dbReference type="AlphaFoldDB" id="A0A0C1N0A1"/>
<dbReference type="InterPro" id="IPR011990">
    <property type="entry name" value="TPR-like_helical_dom_sf"/>
</dbReference>
<comment type="caution">
    <text evidence="4">The sequence shown here is derived from an EMBL/GenBank/DDBJ whole genome shotgun (WGS) entry which is preliminary data.</text>
</comment>
<evidence type="ECO:0000313" key="4">
    <source>
        <dbReference type="EMBL" id="KIE05741.1"/>
    </source>
</evidence>
<dbReference type="Pfam" id="PF13424">
    <property type="entry name" value="TPR_12"/>
    <property type="match status" value="1"/>
</dbReference>
<dbReference type="PANTHER" id="PTHR45641">
    <property type="entry name" value="TETRATRICOPEPTIDE REPEAT PROTEIN (AFU_ORTHOLOGUE AFUA_6G03870)"/>
    <property type="match status" value="1"/>
</dbReference>
<dbReference type="Proteomes" id="UP000031258">
    <property type="component" value="Unassembled WGS sequence"/>
</dbReference>
<dbReference type="InterPro" id="IPR019734">
    <property type="entry name" value="TPR_rpt"/>
</dbReference>
<dbReference type="SMART" id="SM00028">
    <property type="entry name" value="TPR"/>
    <property type="match status" value="6"/>
</dbReference>
<reference evidence="4 5" key="1">
    <citation type="submission" date="2014-11" db="EMBL/GenBank/DDBJ databases">
        <title>A Rickettsiales Symbiont of Amoebae With Ancient Features.</title>
        <authorList>
            <person name="Schulz F."/>
            <person name="Martijn J."/>
            <person name="Wascher F."/>
            <person name="Kostanjsek R."/>
            <person name="Ettema T.J."/>
            <person name="Horn M."/>
        </authorList>
    </citation>
    <scope>NUCLEOTIDE SEQUENCE [LARGE SCALE GENOMIC DNA]</scope>
    <source>
        <strain evidence="4 5">UWC36</strain>
    </source>
</reference>
<organism evidence="4 5">
    <name type="scientific">Candidatus Jidaibacter acanthamoebae</name>
    <dbReference type="NCBI Taxonomy" id="86105"/>
    <lineage>
        <taxon>Bacteria</taxon>
        <taxon>Pseudomonadati</taxon>
        <taxon>Pseudomonadota</taxon>
        <taxon>Alphaproteobacteria</taxon>
        <taxon>Rickettsiales</taxon>
        <taxon>Candidatus Midichloriaceae</taxon>
        <taxon>Candidatus Jidaibacter</taxon>
    </lineage>
</organism>
<accession>A0A0C1N0A1</accession>
<evidence type="ECO:0000313" key="5">
    <source>
        <dbReference type="Proteomes" id="UP000031258"/>
    </source>
</evidence>
<dbReference type="PROSITE" id="PS50005">
    <property type="entry name" value="TPR"/>
    <property type="match status" value="1"/>
</dbReference>
<protein>
    <recommendedName>
        <fullName evidence="6">MalT-like TPR region domain-containing protein</fullName>
    </recommendedName>
</protein>
<dbReference type="Gene3D" id="1.25.40.10">
    <property type="entry name" value="Tetratricopeptide repeat domain"/>
    <property type="match status" value="2"/>
</dbReference>
<keyword evidence="2 3" id="KW-0802">TPR repeat</keyword>
<feature type="repeat" description="TPR" evidence="3">
    <location>
        <begin position="337"/>
        <end position="370"/>
    </location>
</feature>
<dbReference type="EMBL" id="JSWE01000077">
    <property type="protein sequence ID" value="KIE05741.1"/>
    <property type="molecule type" value="Genomic_DNA"/>
</dbReference>
<evidence type="ECO:0000256" key="1">
    <source>
        <dbReference type="ARBA" id="ARBA00022737"/>
    </source>
</evidence>
<proteinExistence type="predicted"/>
<evidence type="ECO:0008006" key="6">
    <source>
        <dbReference type="Google" id="ProtNLM"/>
    </source>
</evidence>